<keyword evidence="13" id="KW-0496">Mitochondrion</keyword>
<organism evidence="25 26">
    <name type="scientific">Malassezia restricta (strain ATCC 96810 / NBRC 103918 / CBS 7877)</name>
    <name type="common">Seborrheic dermatitis infection agent</name>
    <dbReference type="NCBI Taxonomy" id="425264"/>
    <lineage>
        <taxon>Eukaryota</taxon>
        <taxon>Fungi</taxon>
        <taxon>Dikarya</taxon>
        <taxon>Basidiomycota</taxon>
        <taxon>Ustilaginomycotina</taxon>
        <taxon>Malasseziomycetes</taxon>
        <taxon>Malasseziales</taxon>
        <taxon>Malasseziaceae</taxon>
        <taxon>Malassezia</taxon>
    </lineage>
</organism>
<evidence type="ECO:0000256" key="19">
    <source>
        <dbReference type="ARBA" id="ARBA00075949"/>
    </source>
</evidence>
<evidence type="ECO:0000313" key="25">
    <source>
        <dbReference type="EMBL" id="AYO43954.1"/>
    </source>
</evidence>
<evidence type="ECO:0000256" key="6">
    <source>
        <dbReference type="ARBA" id="ARBA00022617"/>
    </source>
</evidence>
<dbReference type="SUPFAM" id="SSF51395">
    <property type="entry name" value="FMN-linked oxidoreductases"/>
    <property type="match status" value="1"/>
</dbReference>
<dbReference type="InterPro" id="IPR013785">
    <property type="entry name" value="Aldolase_TIM"/>
</dbReference>
<dbReference type="CDD" id="cd02922">
    <property type="entry name" value="FCB2_FMN"/>
    <property type="match status" value="1"/>
</dbReference>
<evidence type="ECO:0000256" key="7">
    <source>
        <dbReference type="ARBA" id="ARBA00022630"/>
    </source>
</evidence>
<dbReference type="PANTHER" id="PTHR10578">
    <property type="entry name" value="S -2-HYDROXY-ACID OXIDASE-RELATED"/>
    <property type="match status" value="1"/>
</dbReference>
<feature type="domain" description="Cytochrome b5 heme-binding" evidence="23">
    <location>
        <begin position="1"/>
        <end position="78"/>
    </location>
</feature>
<comment type="cofactor">
    <cofactor evidence="2">
        <name>heme b</name>
        <dbReference type="ChEBI" id="CHEBI:60344"/>
    </cofactor>
</comment>
<dbReference type="GO" id="GO:0046872">
    <property type="term" value="F:metal ion binding"/>
    <property type="evidence" value="ECO:0007669"/>
    <property type="project" value="UniProtKB-UniRule"/>
</dbReference>
<dbReference type="PROSITE" id="PS51349">
    <property type="entry name" value="FMN_HYDROXY_ACID_DH_2"/>
    <property type="match status" value="1"/>
</dbReference>
<evidence type="ECO:0000256" key="21">
    <source>
        <dbReference type="ARBA" id="ARBA00078938"/>
    </source>
</evidence>
<dbReference type="InterPro" id="IPR037396">
    <property type="entry name" value="FMN_HAD"/>
</dbReference>
<dbReference type="GO" id="GO:0004460">
    <property type="term" value="F:L-lactate dehydrogenase (cytochrome) activity"/>
    <property type="evidence" value="ECO:0007669"/>
    <property type="project" value="UniProtKB-EC"/>
</dbReference>
<dbReference type="AlphaFoldDB" id="A0A3G2S794"/>
<dbReference type="OrthoDB" id="1925334at2759"/>
<dbReference type="Gene3D" id="3.10.120.10">
    <property type="entry name" value="Cytochrome b5-like heme/steroid binding domain"/>
    <property type="match status" value="1"/>
</dbReference>
<evidence type="ECO:0000256" key="13">
    <source>
        <dbReference type="ARBA" id="ARBA00023128"/>
    </source>
</evidence>
<evidence type="ECO:0000259" key="24">
    <source>
        <dbReference type="PROSITE" id="PS51349"/>
    </source>
</evidence>
<evidence type="ECO:0000256" key="18">
    <source>
        <dbReference type="ARBA" id="ARBA00068515"/>
    </source>
</evidence>
<dbReference type="InterPro" id="IPR036400">
    <property type="entry name" value="Cyt_B5-like_heme/steroid_sf"/>
</dbReference>
<evidence type="ECO:0000256" key="5">
    <source>
        <dbReference type="ARBA" id="ARBA00022448"/>
    </source>
</evidence>
<dbReference type="GO" id="GO:0005758">
    <property type="term" value="C:mitochondrial intermembrane space"/>
    <property type="evidence" value="ECO:0007669"/>
    <property type="project" value="UniProtKB-SubCell"/>
</dbReference>
<keyword evidence="10" id="KW-0809">Transit peptide</keyword>
<evidence type="ECO:0000256" key="4">
    <source>
        <dbReference type="ARBA" id="ARBA00011881"/>
    </source>
</evidence>
<dbReference type="PROSITE" id="PS00191">
    <property type="entry name" value="CYTOCHROME_B5_1"/>
    <property type="match status" value="1"/>
</dbReference>
<dbReference type="VEuPathDB" id="FungiDB:DNF11_3004"/>
<dbReference type="InterPro" id="IPR037458">
    <property type="entry name" value="L-MDH/L-LDH_FMN-bd"/>
</dbReference>
<dbReference type="SMART" id="SM01117">
    <property type="entry name" value="Cyt-b5"/>
    <property type="match status" value="1"/>
</dbReference>
<evidence type="ECO:0000256" key="20">
    <source>
        <dbReference type="ARBA" id="ARBA00078774"/>
    </source>
</evidence>
<dbReference type="InterPro" id="IPR001199">
    <property type="entry name" value="Cyt_B5-like_heme/steroid-bd"/>
</dbReference>
<dbReference type="PANTHER" id="PTHR10578:SF148">
    <property type="entry name" value="L-LACTATE DEHYDROGENASE (CYTOCHROME)"/>
    <property type="match status" value="1"/>
</dbReference>
<dbReference type="InterPro" id="IPR008259">
    <property type="entry name" value="FMN_hydac_DH_AS"/>
</dbReference>
<comment type="catalytic activity">
    <reaction evidence="14">
        <text>(S)-lactate + 2 Fe(III)-[cytochrome c] = 2 Fe(II)-[cytochrome c] + pyruvate + 2 H(+)</text>
        <dbReference type="Rhea" id="RHEA:19909"/>
        <dbReference type="Rhea" id="RHEA-COMP:10350"/>
        <dbReference type="Rhea" id="RHEA-COMP:14399"/>
        <dbReference type="ChEBI" id="CHEBI:15361"/>
        <dbReference type="ChEBI" id="CHEBI:15378"/>
        <dbReference type="ChEBI" id="CHEBI:16651"/>
        <dbReference type="ChEBI" id="CHEBI:29033"/>
        <dbReference type="ChEBI" id="CHEBI:29034"/>
        <dbReference type="EC" id="1.1.2.3"/>
    </reaction>
    <physiologicalReaction direction="left-to-right" evidence="14">
        <dbReference type="Rhea" id="RHEA:19910"/>
    </physiologicalReaction>
</comment>
<dbReference type="GO" id="GO:0006089">
    <property type="term" value="P:lactate metabolic process"/>
    <property type="evidence" value="ECO:0007669"/>
    <property type="project" value="TreeGrafter"/>
</dbReference>
<comment type="subcellular location">
    <subcellularLocation>
        <location evidence="3">Mitochondrion intermembrane space</location>
    </subcellularLocation>
</comment>
<comment type="subunit">
    <text evidence="4">Homotetramer.</text>
</comment>
<comment type="cofactor">
    <cofactor evidence="1">
        <name>FMN</name>
        <dbReference type="ChEBI" id="CHEBI:58210"/>
    </cofactor>
</comment>
<evidence type="ECO:0000313" key="26">
    <source>
        <dbReference type="Proteomes" id="UP000269793"/>
    </source>
</evidence>
<dbReference type="InterPro" id="IPR018506">
    <property type="entry name" value="Cyt_B5_heme-BS"/>
</dbReference>
<evidence type="ECO:0000256" key="17">
    <source>
        <dbReference type="ARBA" id="ARBA00066458"/>
    </source>
</evidence>
<evidence type="ECO:0000256" key="22">
    <source>
        <dbReference type="RuleBase" id="RU362121"/>
    </source>
</evidence>
<keyword evidence="26" id="KW-1185">Reference proteome</keyword>
<dbReference type="InterPro" id="IPR000262">
    <property type="entry name" value="FMN-dep_DH"/>
</dbReference>
<evidence type="ECO:0000256" key="15">
    <source>
        <dbReference type="ARBA" id="ARBA00061137"/>
    </source>
</evidence>
<dbReference type="PROSITE" id="PS00557">
    <property type="entry name" value="FMN_HYDROXY_ACID_DH_1"/>
    <property type="match status" value="1"/>
</dbReference>
<comment type="similarity">
    <text evidence="15">In the C-terminal section; belongs to the FMN-dependent alpha-hydroxy acid dehydrogenase family.</text>
</comment>
<keyword evidence="11 25" id="KW-0560">Oxidoreductase</keyword>
<evidence type="ECO:0000256" key="9">
    <source>
        <dbReference type="ARBA" id="ARBA00022723"/>
    </source>
</evidence>
<gene>
    <name evidence="25" type="primary">CYB2</name>
    <name evidence="25" type="ORF">DNF11_3004</name>
</gene>
<dbReference type="PROSITE" id="PS50255">
    <property type="entry name" value="CYTOCHROME_B5_2"/>
    <property type="match status" value="1"/>
</dbReference>
<dbReference type="FunFam" id="3.20.20.70:FF:000062">
    <property type="entry name" value="Cytochrome b2, mitochondrial, putative"/>
    <property type="match status" value="1"/>
</dbReference>
<keyword evidence="7" id="KW-0285">Flavoprotein</keyword>
<reference evidence="25 26" key="1">
    <citation type="submission" date="2018-10" db="EMBL/GenBank/DDBJ databases">
        <title>Complete genome sequence of Malassezia restricta CBS 7877.</title>
        <authorList>
            <person name="Morand S.C."/>
            <person name="Bertignac M."/>
            <person name="Iltis A."/>
            <person name="Kolder I."/>
            <person name="Pirovano W."/>
            <person name="Jourdain R."/>
            <person name="Clavaud C."/>
        </authorList>
    </citation>
    <scope>NUCLEOTIDE SEQUENCE [LARGE SCALE GENOMIC DNA]</scope>
    <source>
        <strain evidence="25 26">CBS 7877</strain>
    </source>
</reference>
<comment type="similarity">
    <text evidence="16">In the N-terminal section; belongs to the cytochrome b5 family.</text>
</comment>
<name>A0A3G2S794_MALR7</name>
<evidence type="ECO:0000256" key="8">
    <source>
        <dbReference type="ARBA" id="ARBA00022643"/>
    </source>
</evidence>
<dbReference type="FunFam" id="3.10.120.10:FF:000009">
    <property type="entry name" value="Cytochrome b2, mitochondrial, putative"/>
    <property type="match status" value="1"/>
</dbReference>
<keyword evidence="5" id="KW-0813">Transport</keyword>
<keyword evidence="8" id="KW-0288">FMN</keyword>
<evidence type="ECO:0000256" key="3">
    <source>
        <dbReference type="ARBA" id="ARBA00004569"/>
    </source>
</evidence>
<accession>A0A3G2S794</accession>
<dbReference type="GO" id="GO:0020037">
    <property type="term" value="F:heme binding"/>
    <property type="evidence" value="ECO:0007669"/>
    <property type="project" value="UniProtKB-UniRule"/>
</dbReference>
<evidence type="ECO:0000256" key="1">
    <source>
        <dbReference type="ARBA" id="ARBA00001917"/>
    </source>
</evidence>
<dbReference type="STRING" id="425264.A0A3G2S794"/>
<proteinExistence type="inferred from homology"/>
<dbReference type="EC" id="1.1.2.3" evidence="17"/>
<dbReference type="Pfam" id="PF01070">
    <property type="entry name" value="FMN_dh"/>
    <property type="match status" value="1"/>
</dbReference>
<evidence type="ECO:0000259" key="23">
    <source>
        <dbReference type="PROSITE" id="PS50255"/>
    </source>
</evidence>
<evidence type="ECO:0000256" key="12">
    <source>
        <dbReference type="ARBA" id="ARBA00023004"/>
    </source>
</evidence>
<dbReference type="SUPFAM" id="SSF55856">
    <property type="entry name" value="Cytochrome b5-like heme/steroid binding domain"/>
    <property type="match status" value="1"/>
</dbReference>
<evidence type="ECO:0000256" key="14">
    <source>
        <dbReference type="ARBA" id="ARBA00052399"/>
    </source>
</evidence>
<sequence>MGKITYEEVSKHNHAKDCWVILYGKVYDLTGFLPEHPGGSGVIVKQAGKDATKLFDTIHPKGTIENSLSPEHCKGDFDSSTLPVEYKKAEEEEERKRKERLAMLPPMSKCLNLGDLELVASKVLSPEAWAYYSSAADDLETYHENRAVFRRIWLRPRILRNVRYVDPSTKILGIPSALPFYITATALGRMGHPDGELNLTRAAAKTGLIQMIPTLSSVSFDEIIDARNQEGGPAQFFQLYVSTDRNVVANMLRRAEETNVKAIFVTVDAPQLGRREQDMRMHFVDEGSNVQGGHVEKRDEGAARAITSFIDPSFDWDDVLWMKRQTRLPILLKGVQTWEDAVQAYEMGLAGVVLSNHGGRQLDFARSGVEVLEEVMRELRKRGSFPNPAFQVMVDGGFRRGTDILKALAMGATAVGIGRPFLYAYSAYGVDGVIHAINLLRDELEMNMRLIGARSIEELVPSMVDLSALHNHTGAVFPKQDQSVLDFMEKSRL</sequence>
<evidence type="ECO:0000256" key="2">
    <source>
        <dbReference type="ARBA" id="ARBA00001970"/>
    </source>
</evidence>
<evidence type="ECO:0000256" key="16">
    <source>
        <dbReference type="ARBA" id="ARBA00061589"/>
    </source>
</evidence>
<evidence type="ECO:0000256" key="11">
    <source>
        <dbReference type="ARBA" id="ARBA00023002"/>
    </source>
</evidence>
<dbReference type="PRINTS" id="PR00363">
    <property type="entry name" value="CYTOCHROMEB5"/>
</dbReference>
<keyword evidence="9 22" id="KW-0479">Metal-binding</keyword>
<protein>
    <recommendedName>
        <fullName evidence="18">L-lactate dehydrogenase (cytochrome)</fullName>
        <ecNumber evidence="17">1.1.2.3</ecNumber>
    </recommendedName>
    <alternativeName>
        <fullName evidence="20">Cytochrome b2</fullName>
    </alternativeName>
    <alternativeName>
        <fullName evidence="19">Flavocytochrome b2</fullName>
    </alternativeName>
    <alternativeName>
        <fullName evidence="21">L-lactate ferricytochrome c oxidoreductase</fullName>
    </alternativeName>
</protein>
<dbReference type="Gene3D" id="3.20.20.70">
    <property type="entry name" value="Aldolase class I"/>
    <property type="match status" value="1"/>
</dbReference>
<feature type="domain" description="FMN hydroxy acid dehydrogenase" evidence="24">
    <location>
        <begin position="105"/>
        <end position="469"/>
    </location>
</feature>
<dbReference type="Proteomes" id="UP000269793">
    <property type="component" value="Chromosome V"/>
</dbReference>
<dbReference type="Pfam" id="PF00173">
    <property type="entry name" value="Cyt-b5"/>
    <property type="match status" value="1"/>
</dbReference>
<dbReference type="EMBL" id="CP033152">
    <property type="protein sequence ID" value="AYO43954.1"/>
    <property type="molecule type" value="Genomic_DNA"/>
</dbReference>
<keyword evidence="6 22" id="KW-0349">Heme</keyword>
<keyword evidence="12 22" id="KW-0408">Iron</keyword>
<comment type="similarity">
    <text evidence="22">Belongs to the cytochrome b5 family.</text>
</comment>
<evidence type="ECO:0000256" key="10">
    <source>
        <dbReference type="ARBA" id="ARBA00022946"/>
    </source>
</evidence>